<accession>A0A814ZLC3</accession>
<evidence type="ECO:0008006" key="4">
    <source>
        <dbReference type="Google" id="ProtNLM"/>
    </source>
</evidence>
<evidence type="ECO:0000313" key="2">
    <source>
        <dbReference type="EMBL" id="CAF1244949.1"/>
    </source>
</evidence>
<comment type="caution">
    <text evidence="2">The sequence shown here is derived from an EMBL/GenBank/DDBJ whole genome shotgun (WGS) entry which is preliminary data.</text>
</comment>
<name>A0A814ZLC3_ADIRI</name>
<organism evidence="2 3">
    <name type="scientific">Adineta ricciae</name>
    <name type="common">Rotifer</name>
    <dbReference type="NCBI Taxonomy" id="249248"/>
    <lineage>
        <taxon>Eukaryota</taxon>
        <taxon>Metazoa</taxon>
        <taxon>Spiralia</taxon>
        <taxon>Gnathifera</taxon>
        <taxon>Rotifera</taxon>
        <taxon>Eurotatoria</taxon>
        <taxon>Bdelloidea</taxon>
        <taxon>Adinetida</taxon>
        <taxon>Adinetidae</taxon>
        <taxon>Adineta</taxon>
    </lineage>
</organism>
<dbReference type="EMBL" id="CAJNOR010002079">
    <property type="protein sequence ID" value="CAF1244949.1"/>
    <property type="molecule type" value="Genomic_DNA"/>
</dbReference>
<feature type="compositionally biased region" description="Low complexity" evidence="1">
    <location>
        <begin position="130"/>
        <end position="142"/>
    </location>
</feature>
<dbReference type="PROSITE" id="PS50896">
    <property type="entry name" value="LISH"/>
    <property type="match status" value="1"/>
</dbReference>
<sequence length="291" mass="32794">MAEANLNYQTIKTTHAAREADDQRNENRKKNLIILVLHWLADEGYIESARQLEHETNLDVNKYDVCDNVDLSTILQEYESYFHVKFNRYPKLTKKNGPSTAAFMSKTQAKMSSAPTLNRRPQIPPLPRVPSNNMENSSSPSNRVTSAGDALRRNQSNTKLNILNSEKLTMNSSLLIGIQRQTSNQPSIVSNNSNYSTNSVEDMNLSFMKVSSVKSATTAAEQQQQNGLKKKSSNSMNDTRPGLNLLDNVDPSDRLLKPLGGYVGYTSEWRELAEVISRVNNSRNKKYTFNI</sequence>
<proteinExistence type="predicted"/>
<feature type="region of interest" description="Disordered" evidence="1">
    <location>
        <begin position="216"/>
        <end position="248"/>
    </location>
</feature>
<feature type="region of interest" description="Disordered" evidence="1">
    <location>
        <begin position="109"/>
        <end position="157"/>
    </location>
</feature>
<dbReference type="Proteomes" id="UP000663828">
    <property type="component" value="Unassembled WGS sequence"/>
</dbReference>
<gene>
    <name evidence="2" type="ORF">XAT740_LOCUS25941</name>
</gene>
<reference evidence="2" key="1">
    <citation type="submission" date="2021-02" db="EMBL/GenBank/DDBJ databases">
        <authorList>
            <person name="Nowell W R."/>
        </authorList>
    </citation>
    <scope>NUCLEOTIDE SEQUENCE</scope>
</reference>
<evidence type="ECO:0000313" key="3">
    <source>
        <dbReference type="Proteomes" id="UP000663828"/>
    </source>
</evidence>
<protein>
    <recommendedName>
        <fullName evidence="4">LisH domain-containing protein</fullName>
    </recommendedName>
</protein>
<keyword evidence="3" id="KW-1185">Reference proteome</keyword>
<evidence type="ECO:0000256" key="1">
    <source>
        <dbReference type="SAM" id="MobiDB-lite"/>
    </source>
</evidence>
<dbReference type="AlphaFoldDB" id="A0A814ZLC3"/>
<feature type="compositionally biased region" description="Polar residues" evidence="1">
    <location>
        <begin position="216"/>
        <end position="238"/>
    </location>
</feature>
<dbReference type="InterPro" id="IPR006594">
    <property type="entry name" value="LisH"/>
</dbReference>